<dbReference type="EMBL" id="CAJVCH010301366">
    <property type="protein sequence ID" value="CAG7785696.1"/>
    <property type="molecule type" value="Genomic_DNA"/>
</dbReference>
<comment type="caution">
    <text evidence="2">The sequence shown here is derived from an EMBL/GenBank/DDBJ whole genome shotgun (WGS) entry which is preliminary data.</text>
</comment>
<feature type="transmembrane region" description="Helical" evidence="1">
    <location>
        <begin position="71"/>
        <end position="96"/>
    </location>
</feature>
<dbReference type="Proteomes" id="UP000708208">
    <property type="component" value="Unassembled WGS sequence"/>
</dbReference>
<protein>
    <submittedName>
        <fullName evidence="2">Uncharacterized protein</fullName>
    </submittedName>
</protein>
<name>A0A8J2P2M2_9HEXA</name>
<dbReference type="AlphaFoldDB" id="A0A8J2P2M2"/>
<evidence type="ECO:0000256" key="1">
    <source>
        <dbReference type="SAM" id="Phobius"/>
    </source>
</evidence>
<sequence>MKKSLSPPVSFQGPDWLREWLKKGISSCCSSLLSSFRRYNTSLSVCSSNLNCFTSREKKMWETVCVVAEGLLNAVCLISPFFIVGIVLVWITGYFIMDSWIKYQTNLKGSERGQLMDADQNDNNNFVRRKVPIL</sequence>
<evidence type="ECO:0000313" key="3">
    <source>
        <dbReference type="Proteomes" id="UP000708208"/>
    </source>
</evidence>
<reference evidence="2" key="1">
    <citation type="submission" date="2021-06" db="EMBL/GenBank/DDBJ databases">
        <authorList>
            <person name="Hodson N. C."/>
            <person name="Mongue J. A."/>
            <person name="Jaron S. K."/>
        </authorList>
    </citation>
    <scope>NUCLEOTIDE SEQUENCE</scope>
</reference>
<keyword evidence="1" id="KW-0472">Membrane</keyword>
<keyword evidence="1" id="KW-0812">Transmembrane</keyword>
<accession>A0A8J2P2M2</accession>
<keyword evidence="1" id="KW-1133">Transmembrane helix</keyword>
<keyword evidence="3" id="KW-1185">Reference proteome</keyword>
<evidence type="ECO:0000313" key="2">
    <source>
        <dbReference type="EMBL" id="CAG7785696.1"/>
    </source>
</evidence>
<gene>
    <name evidence="2" type="ORF">AFUS01_LOCUS24306</name>
</gene>
<organism evidence="2 3">
    <name type="scientific">Allacma fusca</name>
    <dbReference type="NCBI Taxonomy" id="39272"/>
    <lineage>
        <taxon>Eukaryota</taxon>
        <taxon>Metazoa</taxon>
        <taxon>Ecdysozoa</taxon>
        <taxon>Arthropoda</taxon>
        <taxon>Hexapoda</taxon>
        <taxon>Collembola</taxon>
        <taxon>Symphypleona</taxon>
        <taxon>Sminthuridae</taxon>
        <taxon>Allacma</taxon>
    </lineage>
</organism>
<proteinExistence type="predicted"/>